<accession>A0A418WGP3</accession>
<dbReference type="AlphaFoldDB" id="A0A418WGP3"/>
<evidence type="ECO:0000256" key="1">
    <source>
        <dbReference type="SAM" id="MobiDB-lite"/>
    </source>
</evidence>
<organism evidence="2 3">
    <name type="scientific">Oleomonas cavernae</name>
    <dbReference type="NCBI Taxonomy" id="2320859"/>
    <lineage>
        <taxon>Bacteria</taxon>
        <taxon>Pseudomonadati</taxon>
        <taxon>Pseudomonadota</taxon>
        <taxon>Alphaproteobacteria</taxon>
        <taxon>Acetobacterales</taxon>
        <taxon>Acetobacteraceae</taxon>
        <taxon>Oleomonas</taxon>
    </lineage>
</organism>
<dbReference type="RefSeq" id="WP_119780605.1">
    <property type="nucleotide sequence ID" value="NZ_QYUK01000011.1"/>
</dbReference>
<evidence type="ECO:0000313" key="2">
    <source>
        <dbReference type="EMBL" id="RJF89197.1"/>
    </source>
</evidence>
<sequence>MSMINQAPLPRPVTLERLQWQPKSMRLTPASAYRDPEFLINLKGYIEALLPFDGPPLRLRREAHEATARRWRPAAPRSSHPAATPCSTTSALRWAMRQGRRHASVSGCW</sequence>
<evidence type="ECO:0000313" key="3">
    <source>
        <dbReference type="Proteomes" id="UP000284605"/>
    </source>
</evidence>
<proteinExistence type="predicted"/>
<name>A0A418WGP3_9PROT</name>
<comment type="caution">
    <text evidence="2">The sequence shown here is derived from an EMBL/GenBank/DDBJ whole genome shotgun (WGS) entry which is preliminary data.</text>
</comment>
<keyword evidence="3" id="KW-1185">Reference proteome</keyword>
<reference evidence="2 3" key="1">
    <citation type="submission" date="2018-09" db="EMBL/GenBank/DDBJ databases">
        <authorList>
            <person name="Zhu H."/>
        </authorList>
    </citation>
    <scope>NUCLEOTIDE SEQUENCE [LARGE SCALE GENOMIC DNA]</scope>
    <source>
        <strain evidence="2 3">K1W22B-8</strain>
    </source>
</reference>
<dbReference type="EMBL" id="QYUK01000011">
    <property type="protein sequence ID" value="RJF89197.1"/>
    <property type="molecule type" value="Genomic_DNA"/>
</dbReference>
<feature type="region of interest" description="Disordered" evidence="1">
    <location>
        <begin position="68"/>
        <end position="88"/>
    </location>
</feature>
<feature type="compositionally biased region" description="Low complexity" evidence="1">
    <location>
        <begin position="73"/>
        <end position="85"/>
    </location>
</feature>
<dbReference type="Proteomes" id="UP000284605">
    <property type="component" value="Unassembled WGS sequence"/>
</dbReference>
<protein>
    <submittedName>
        <fullName evidence="2">Uncharacterized protein</fullName>
    </submittedName>
</protein>
<gene>
    <name evidence="2" type="ORF">D3874_21305</name>
</gene>